<protein>
    <submittedName>
        <fullName evidence="1">Uncharacterized protein</fullName>
    </submittedName>
</protein>
<dbReference type="Proteomes" id="UP000320421">
    <property type="component" value="Chromosome"/>
</dbReference>
<dbReference type="RefSeq" id="WP_145191514.1">
    <property type="nucleotide sequence ID" value="NZ_CP036266.1"/>
</dbReference>
<accession>A0A517PWF4</accession>
<dbReference type="OrthoDB" id="291971at2"/>
<keyword evidence="2" id="KW-1185">Reference proteome</keyword>
<gene>
    <name evidence="1" type="ORF">HG66A1_55310</name>
</gene>
<sequence>MDGKQSQPGRRILKVALFLLLVCGVFFLLLQVRDAQQAAFNSTVKCQLGQVALGEDNYQDLNGSSVFEAAREQDISWRELMANSFDEWQETIKGTGSDRTVPSYLRTRKPPSLAWFDADNAAPSDYLTCLHAIRLSEKSEKNEPVWLIAYVPQRPIQWLSKDDLSLEAFESVVRSDTKQSISCLIPQEGRTVQRDRLFKILEAARAGETVEIISKNR</sequence>
<dbReference type="EMBL" id="CP036266">
    <property type="protein sequence ID" value="QDT23707.1"/>
    <property type="molecule type" value="Genomic_DNA"/>
</dbReference>
<evidence type="ECO:0000313" key="1">
    <source>
        <dbReference type="EMBL" id="QDT23707.1"/>
    </source>
</evidence>
<name>A0A517PWF4_9PLAN</name>
<proteinExistence type="predicted"/>
<organism evidence="1 2">
    <name type="scientific">Gimesia chilikensis</name>
    <dbReference type="NCBI Taxonomy" id="2605989"/>
    <lineage>
        <taxon>Bacteria</taxon>
        <taxon>Pseudomonadati</taxon>
        <taxon>Planctomycetota</taxon>
        <taxon>Planctomycetia</taxon>
        <taxon>Planctomycetales</taxon>
        <taxon>Planctomycetaceae</taxon>
        <taxon>Gimesia</taxon>
    </lineage>
</organism>
<evidence type="ECO:0000313" key="2">
    <source>
        <dbReference type="Proteomes" id="UP000320421"/>
    </source>
</evidence>
<dbReference type="AlphaFoldDB" id="A0A517PWF4"/>
<reference evidence="1 2" key="1">
    <citation type="submission" date="2019-02" db="EMBL/GenBank/DDBJ databases">
        <title>Deep-cultivation of Planctomycetes and their phenomic and genomic characterization uncovers novel biology.</title>
        <authorList>
            <person name="Wiegand S."/>
            <person name="Jogler M."/>
            <person name="Boedeker C."/>
            <person name="Pinto D."/>
            <person name="Vollmers J."/>
            <person name="Rivas-Marin E."/>
            <person name="Kohn T."/>
            <person name="Peeters S.H."/>
            <person name="Heuer A."/>
            <person name="Rast P."/>
            <person name="Oberbeckmann S."/>
            <person name="Bunk B."/>
            <person name="Jeske O."/>
            <person name="Meyerdierks A."/>
            <person name="Storesund J.E."/>
            <person name="Kallscheuer N."/>
            <person name="Luecker S."/>
            <person name="Lage O.M."/>
            <person name="Pohl T."/>
            <person name="Merkel B.J."/>
            <person name="Hornburger P."/>
            <person name="Mueller R.-W."/>
            <person name="Bruemmer F."/>
            <person name="Labrenz M."/>
            <person name="Spormann A.M."/>
            <person name="Op den Camp H."/>
            <person name="Overmann J."/>
            <person name="Amann R."/>
            <person name="Jetten M.S.M."/>
            <person name="Mascher T."/>
            <person name="Medema M.H."/>
            <person name="Devos D.P."/>
            <person name="Kaster A.-K."/>
            <person name="Ovreas L."/>
            <person name="Rohde M."/>
            <person name="Galperin M.Y."/>
            <person name="Jogler C."/>
        </authorList>
    </citation>
    <scope>NUCLEOTIDE SEQUENCE [LARGE SCALE GENOMIC DNA]</scope>
    <source>
        <strain evidence="1 2">HG66A1</strain>
    </source>
</reference>